<sequence length="242" mass="25729">MAFGLVVDSNNVLGQVVEESGKYNVRISDTSTVTMAKTGKQMAVLDFEVQDGDYVGGKIRYDNVVWDETSSEAIDRSKKSFNTVLVAAGVPDGTQLTDMNQFVQGLIGQQMNVSVEWEQNNKGQYNLAVKSHNKFDTTGSKPSGIKRPEGAMLPNNNTGSSFGGAPHTTQTSATGATFGASMPQSSPANNTGFGGFGQQPPKQAPQQGGFTPGQMFGQQTQTNPTFGGNGQTIEIDDKDLPF</sequence>
<dbReference type="InterPro" id="IPR007731">
    <property type="entry name" value="DUF669"/>
</dbReference>
<feature type="region of interest" description="Disordered" evidence="1">
    <location>
        <begin position="133"/>
        <end position="242"/>
    </location>
</feature>
<evidence type="ECO:0000313" key="2">
    <source>
        <dbReference type="EMBL" id="MBZ6015422.1"/>
    </source>
</evidence>
<feature type="compositionally biased region" description="Low complexity" evidence="1">
    <location>
        <begin position="198"/>
        <end position="209"/>
    </location>
</feature>
<evidence type="ECO:0000256" key="1">
    <source>
        <dbReference type="SAM" id="MobiDB-lite"/>
    </source>
</evidence>
<dbReference type="RefSeq" id="WP_089896424.1">
    <property type="nucleotide sequence ID" value="NZ_JAHBFV010000006.1"/>
</dbReference>
<name>A0AB35FY54_LEUGE</name>
<feature type="compositionally biased region" description="Polar residues" evidence="1">
    <location>
        <begin position="182"/>
        <end position="191"/>
    </location>
</feature>
<protein>
    <submittedName>
        <fullName evidence="2">DUF669 domain-containing protein</fullName>
    </submittedName>
</protein>
<dbReference type="EMBL" id="JAHBFV010000006">
    <property type="protein sequence ID" value="MBZ6015422.1"/>
    <property type="molecule type" value="Genomic_DNA"/>
</dbReference>
<comment type="caution">
    <text evidence="2">The sequence shown here is derived from an EMBL/GenBank/DDBJ whole genome shotgun (WGS) entry which is preliminary data.</text>
</comment>
<dbReference type="Proteomes" id="UP000727071">
    <property type="component" value="Unassembled WGS sequence"/>
</dbReference>
<organism evidence="2 3">
    <name type="scientific">Leuconostoc gelidum subsp. gelidum</name>
    <dbReference type="NCBI Taxonomy" id="1607839"/>
    <lineage>
        <taxon>Bacteria</taxon>
        <taxon>Bacillati</taxon>
        <taxon>Bacillota</taxon>
        <taxon>Bacilli</taxon>
        <taxon>Lactobacillales</taxon>
        <taxon>Lactobacillaceae</taxon>
        <taxon>Leuconostoc</taxon>
        <taxon>Leuconostoc gelidum group</taxon>
    </lineage>
</organism>
<gene>
    <name evidence="2" type="ORF">KII88_02565</name>
</gene>
<evidence type="ECO:0000313" key="3">
    <source>
        <dbReference type="Proteomes" id="UP000727071"/>
    </source>
</evidence>
<accession>A0AB35FY54</accession>
<reference evidence="2" key="1">
    <citation type="submission" date="2021-05" db="EMBL/GenBank/DDBJ databases">
        <title>Pangenome of Leuconostoc gelidum warrants species status for Leuconostoc gelidum subsp. gasicomitatum.</title>
        <authorList>
            <person name="Johansson P."/>
            <person name="Sade E."/>
            <person name="Hultman J."/>
            <person name="Auvinen P."/>
            <person name="Bjorkroth J."/>
        </authorList>
    </citation>
    <scope>NUCLEOTIDE SEQUENCE</scope>
    <source>
        <strain evidence="2">C220d</strain>
    </source>
</reference>
<proteinExistence type="predicted"/>
<feature type="compositionally biased region" description="Polar residues" evidence="1">
    <location>
        <begin position="216"/>
        <end position="226"/>
    </location>
</feature>
<dbReference type="Pfam" id="PF05037">
    <property type="entry name" value="DUF669"/>
    <property type="match status" value="1"/>
</dbReference>
<dbReference type="AlphaFoldDB" id="A0AB35FY54"/>